<dbReference type="SUPFAM" id="SSF56801">
    <property type="entry name" value="Acetyl-CoA synthetase-like"/>
    <property type="match status" value="1"/>
</dbReference>
<gene>
    <name evidence="4" type="ORF">PTT_20148</name>
</gene>
<dbReference type="GO" id="GO:0043041">
    <property type="term" value="P:amino acid activation for nonribosomal peptide biosynthetic process"/>
    <property type="evidence" value="ECO:0007669"/>
    <property type="project" value="TreeGrafter"/>
</dbReference>
<evidence type="ECO:0000256" key="2">
    <source>
        <dbReference type="SAM" id="SignalP"/>
    </source>
</evidence>
<evidence type="ECO:0000313" key="5">
    <source>
        <dbReference type="Proteomes" id="UP000001067"/>
    </source>
</evidence>
<dbReference type="HOGENOM" id="CLU_2265098_0_0_1"/>
<feature type="chain" id="PRO_5003181226" description="AMP-dependent synthetase/ligase domain-containing protein" evidence="2">
    <location>
        <begin position="26"/>
        <end position="103"/>
    </location>
</feature>
<dbReference type="AlphaFoldDB" id="E3SAF9"/>
<dbReference type="PANTHER" id="PTHR45527:SF16">
    <property type="entry name" value="NONRIBOSOMAL PEPTIDE SYNTHASE ATNA-RELATED"/>
    <property type="match status" value="1"/>
</dbReference>
<dbReference type="Pfam" id="PF00501">
    <property type="entry name" value="AMP-binding"/>
    <property type="match status" value="1"/>
</dbReference>
<dbReference type="KEGG" id="pte:PTT_20148"/>
<evidence type="ECO:0000259" key="3">
    <source>
        <dbReference type="Pfam" id="PF00501"/>
    </source>
</evidence>
<dbReference type="InterPro" id="IPR000873">
    <property type="entry name" value="AMP-dep_synth/lig_dom"/>
</dbReference>
<dbReference type="GO" id="GO:0005737">
    <property type="term" value="C:cytoplasm"/>
    <property type="evidence" value="ECO:0007669"/>
    <property type="project" value="TreeGrafter"/>
</dbReference>
<feature type="signal peptide" evidence="2">
    <location>
        <begin position="1"/>
        <end position="25"/>
    </location>
</feature>
<feature type="domain" description="AMP-dependent synthetase/ligase" evidence="3">
    <location>
        <begin position="2"/>
        <end position="56"/>
    </location>
</feature>
<dbReference type="OrthoDB" id="416786at2759"/>
<organism evidence="5">
    <name type="scientific">Pyrenophora teres f. teres (strain 0-1)</name>
    <name type="common">Barley net blotch fungus</name>
    <name type="synonym">Drechslera teres f. teres</name>
    <dbReference type="NCBI Taxonomy" id="861557"/>
    <lineage>
        <taxon>Eukaryota</taxon>
        <taxon>Fungi</taxon>
        <taxon>Dikarya</taxon>
        <taxon>Ascomycota</taxon>
        <taxon>Pezizomycotina</taxon>
        <taxon>Dothideomycetes</taxon>
        <taxon>Pleosporomycetidae</taxon>
        <taxon>Pleosporales</taxon>
        <taxon>Pleosporineae</taxon>
        <taxon>Pleosporaceae</taxon>
        <taxon>Pyrenophora</taxon>
    </lineage>
</organism>
<accession>E3SAF9</accession>
<keyword evidence="2" id="KW-0732">Signal</keyword>
<dbReference type="EMBL" id="GL538105">
    <property type="protein sequence ID" value="EFQ85040.1"/>
    <property type="molecule type" value="Genomic_DNA"/>
</dbReference>
<reference evidence="4 5" key="1">
    <citation type="journal article" date="2010" name="Genome Biol.">
        <title>A first genome assembly of the barley fungal pathogen Pyrenophora teres f. teres.</title>
        <authorList>
            <person name="Ellwood S.R."/>
            <person name="Liu Z."/>
            <person name="Syme R.A."/>
            <person name="Lai Z."/>
            <person name="Hane J.K."/>
            <person name="Keiper F."/>
            <person name="Moffat C.S."/>
            <person name="Oliver R.P."/>
            <person name="Friesen T.L."/>
        </authorList>
    </citation>
    <scope>NUCLEOTIDE SEQUENCE [LARGE SCALE GENOMIC DNA]</scope>
    <source>
        <strain evidence="4 5">0-1</strain>
    </source>
</reference>
<dbReference type="GO" id="GO:0016874">
    <property type="term" value="F:ligase activity"/>
    <property type="evidence" value="ECO:0007669"/>
    <property type="project" value="UniProtKB-KW"/>
</dbReference>
<dbReference type="Proteomes" id="UP000001067">
    <property type="component" value="Unassembled WGS sequence"/>
</dbReference>
<dbReference type="PANTHER" id="PTHR45527">
    <property type="entry name" value="NONRIBOSOMAL PEPTIDE SYNTHETASE"/>
    <property type="match status" value="1"/>
</dbReference>
<dbReference type="GO" id="GO:0044550">
    <property type="term" value="P:secondary metabolite biosynthetic process"/>
    <property type="evidence" value="ECO:0007669"/>
    <property type="project" value="TreeGrafter"/>
</dbReference>
<evidence type="ECO:0000313" key="4">
    <source>
        <dbReference type="EMBL" id="EFQ85040.1"/>
    </source>
</evidence>
<protein>
    <recommendedName>
        <fullName evidence="3">AMP-dependent synthetase/ligase domain-containing protein</fullName>
    </recommendedName>
</protein>
<dbReference type="STRING" id="861557.E3SAF9"/>
<name>E3SAF9_PYRTT</name>
<keyword evidence="5" id="KW-1185">Reference proteome</keyword>
<sequence length="103" mass="10923">MVPLCFEKSIWTAVAMLAVLKAGGAFVPLDPDHPASRHEDIFRQTGAQVVVASAQHSTRWIGTNHQVVTVSAGSLGQLSTLVNPGGLPAKSENAAVHLRFLHC</sequence>
<evidence type="ECO:0000256" key="1">
    <source>
        <dbReference type="ARBA" id="ARBA00022598"/>
    </source>
</evidence>
<keyword evidence="1" id="KW-0436">Ligase</keyword>
<dbReference type="Gene3D" id="3.40.50.980">
    <property type="match status" value="1"/>
</dbReference>
<dbReference type="GO" id="GO:0031177">
    <property type="term" value="F:phosphopantetheine binding"/>
    <property type="evidence" value="ECO:0007669"/>
    <property type="project" value="TreeGrafter"/>
</dbReference>
<proteinExistence type="predicted"/>